<dbReference type="Proteomes" id="UP001165065">
    <property type="component" value="Unassembled WGS sequence"/>
</dbReference>
<reference evidence="9" key="1">
    <citation type="journal article" date="2023" name="Commun. Biol.">
        <title>Genome analysis of Parmales, the sister group of diatoms, reveals the evolutionary specialization of diatoms from phago-mixotrophs to photoautotrophs.</title>
        <authorList>
            <person name="Ban H."/>
            <person name="Sato S."/>
            <person name="Yoshikawa S."/>
            <person name="Yamada K."/>
            <person name="Nakamura Y."/>
            <person name="Ichinomiya M."/>
            <person name="Sato N."/>
            <person name="Blanc-Mathieu R."/>
            <person name="Endo H."/>
            <person name="Kuwata A."/>
            <person name="Ogata H."/>
        </authorList>
    </citation>
    <scope>NUCLEOTIDE SEQUENCE [LARGE SCALE GENOMIC DNA]</scope>
</reference>
<evidence type="ECO:0000256" key="4">
    <source>
        <dbReference type="ARBA" id="ARBA00022729"/>
    </source>
</evidence>
<dbReference type="InterPro" id="IPR033124">
    <property type="entry name" value="Ser_caboxypep_his_AS"/>
</dbReference>
<keyword evidence="9" id="KW-1185">Reference proteome</keyword>
<keyword evidence="5 7" id="KW-0378">Hydrolase</keyword>
<evidence type="ECO:0000256" key="3">
    <source>
        <dbReference type="ARBA" id="ARBA00022670"/>
    </source>
</evidence>
<sequence>MLRLLVLLSILSNAAGLHGLKNRLQPHSRPASSSEVPPPVYNPQTPFDTAIDWGDSWQGPTQHSGFLTFEGVERNGITPTINTFFWFLPALNLDPEAPTLVWLQGGPGGSSLYGMFEEIGPMGVDANMTIYPRDPKFNWNQKYNLLFLDNPCGVGFSWSHDECYATDEETVGSDLADAITKFYDLFPDLLESELFITGESYAGKYVPAFAYTLFTRNQDALNQYINLKGISIGDGAMSPPDQFFGYGDLLFNAAMCDSRERQVFNDYESKMRAALDNGDNIGAFEQFDEMLNGDFMEVPTYYKNVTGLDNYFNFMQGDCGSCVPEYYGDWLDLPAIREKIHVGDLPYASFNETVEVYLKEDWMRGVVDMLVPLMESDDVKVLVYSGQVDIILGPPGTENFLDSLEWSGASAYAKATKEIWKIDSDSLQSQNDPIAGYRKVVEDYGFTYAVVRGAGHMVPGDQPERAYDLITQFVDGN</sequence>
<keyword evidence="2 7" id="KW-0121">Carboxypeptidase</keyword>
<organism evidence="8 9">
    <name type="scientific">Triparma columacea</name>
    <dbReference type="NCBI Taxonomy" id="722753"/>
    <lineage>
        <taxon>Eukaryota</taxon>
        <taxon>Sar</taxon>
        <taxon>Stramenopiles</taxon>
        <taxon>Ochrophyta</taxon>
        <taxon>Bolidophyceae</taxon>
        <taxon>Parmales</taxon>
        <taxon>Triparmaceae</taxon>
        <taxon>Triparma</taxon>
    </lineage>
</organism>
<comment type="similarity">
    <text evidence="1 7">Belongs to the peptidase S10 family.</text>
</comment>
<evidence type="ECO:0000256" key="7">
    <source>
        <dbReference type="RuleBase" id="RU361156"/>
    </source>
</evidence>
<dbReference type="GO" id="GO:0006508">
    <property type="term" value="P:proteolysis"/>
    <property type="evidence" value="ECO:0007669"/>
    <property type="project" value="UniProtKB-KW"/>
</dbReference>
<dbReference type="PANTHER" id="PTHR11802:SF472">
    <property type="entry name" value="SERINE CARBOXYPEPTIDASE CPVL-RELATED"/>
    <property type="match status" value="1"/>
</dbReference>
<dbReference type="InterPro" id="IPR029058">
    <property type="entry name" value="AB_hydrolase_fold"/>
</dbReference>
<keyword evidence="6" id="KW-0325">Glycoprotein</keyword>
<dbReference type="SUPFAM" id="SSF53474">
    <property type="entry name" value="alpha/beta-Hydrolases"/>
    <property type="match status" value="1"/>
</dbReference>
<dbReference type="EC" id="3.4.16.-" evidence="7"/>
<dbReference type="Pfam" id="PF00450">
    <property type="entry name" value="Peptidase_S10"/>
    <property type="match status" value="1"/>
</dbReference>
<keyword evidence="3 7" id="KW-0645">Protease</keyword>
<accession>A0A9W7GGF4</accession>
<evidence type="ECO:0000256" key="6">
    <source>
        <dbReference type="ARBA" id="ARBA00023180"/>
    </source>
</evidence>
<evidence type="ECO:0000256" key="5">
    <source>
        <dbReference type="ARBA" id="ARBA00022801"/>
    </source>
</evidence>
<evidence type="ECO:0000313" key="9">
    <source>
        <dbReference type="Proteomes" id="UP001165065"/>
    </source>
</evidence>
<dbReference type="Gene3D" id="3.40.50.1820">
    <property type="entry name" value="alpha/beta hydrolase"/>
    <property type="match status" value="1"/>
</dbReference>
<dbReference type="PROSITE" id="PS00131">
    <property type="entry name" value="CARBOXYPEPT_SER_SER"/>
    <property type="match status" value="1"/>
</dbReference>
<dbReference type="OrthoDB" id="443318at2759"/>
<evidence type="ECO:0000313" key="8">
    <source>
        <dbReference type="EMBL" id="GMI44256.1"/>
    </source>
</evidence>
<name>A0A9W7GGF4_9STRA</name>
<dbReference type="PANTHER" id="PTHR11802">
    <property type="entry name" value="SERINE PROTEASE FAMILY S10 SERINE CARBOXYPEPTIDASE"/>
    <property type="match status" value="1"/>
</dbReference>
<feature type="signal peptide" evidence="7">
    <location>
        <begin position="1"/>
        <end position="16"/>
    </location>
</feature>
<dbReference type="EMBL" id="BRYA01000211">
    <property type="protein sequence ID" value="GMI44256.1"/>
    <property type="molecule type" value="Genomic_DNA"/>
</dbReference>
<protein>
    <recommendedName>
        <fullName evidence="7">Carboxypeptidase</fullName>
        <ecNumber evidence="7">3.4.16.-</ecNumber>
    </recommendedName>
</protein>
<gene>
    <name evidence="8" type="ORF">TrCOL_g1427</name>
</gene>
<dbReference type="PRINTS" id="PR00724">
    <property type="entry name" value="CRBOXYPTASEC"/>
</dbReference>
<dbReference type="AlphaFoldDB" id="A0A9W7GGF4"/>
<feature type="chain" id="PRO_5041011969" description="Carboxypeptidase" evidence="7">
    <location>
        <begin position="17"/>
        <end position="477"/>
    </location>
</feature>
<dbReference type="InterPro" id="IPR018202">
    <property type="entry name" value="Ser_caboxypep_ser_AS"/>
</dbReference>
<dbReference type="PROSITE" id="PS00560">
    <property type="entry name" value="CARBOXYPEPT_SER_HIS"/>
    <property type="match status" value="1"/>
</dbReference>
<keyword evidence="4 7" id="KW-0732">Signal</keyword>
<proteinExistence type="inferred from homology"/>
<dbReference type="InterPro" id="IPR001563">
    <property type="entry name" value="Peptidase_S10"/>
</dbReference>
<comment type="caution">
    <text evidence="8">The sequence shown here is derived from an EMBL/GenBank/DDBJ whole genome shotgun (WGS) entry which is preliminary data.</text>
</comment>
<evidence type="ECO:0000256" key="2">
    <source>
        <dbReference type="ARBA" id="ARBA00022645"/>
    </source>
</evidence>
<dbReference type="GO" id="GO:0004185">
    <property type="term" value="F:serine-type carboxypeptidase activity"/>
    <property type="evidence" value="ECO:0007669"/>
    <property type="project" value="UniProtKB-UniRule"/>
</dbReference>
<evidence type="ECO:0000256" key="1">
    <source>
        <dbReference type="ARBA" id="ARBA00009431"/>
    </source>
</evidence>